<proteinExistence type="predicted"/>
<name>A0ACA9KG98_9GLOM</name>
<dbReference type="EMBL" id="CAJVPM010001712">
    <property type="protein sequence ID" value="CAG8472019.1"/>
    <property type="molecule type" value="Genomic_DNA"/>
</dbReference>
<organism evidence="1 2">
    <name type="scientific">Scutellospora calospora</name>
    <dbReference type="NCBI Taxonomy" id="85575"/>
    <lineage>
        <taxon>Eukaryota</taxon>
        <taxon>Fungi</taxon>
        <taxon>Fungi incertae sedis</taxon>
        <taxon>Mucoromycota</taxon>
        <taxon>Glomeromycotina</taxon>
        <taxon>Glomeromycetes</taxon>
        <taxon>Diversisporales</taxon>
        <taxon>Gigasporaceae</taxon>
        <taxon>Scutellospora</taxon>
    </lineage>
</organism>
<reference evidence="1" key="1">
    <citation type="submission" date="2021-06" db="EMBL/GenBank/DDBJ databases">
        <authorList>
            <person name="Kallberg Y."/>
            <person name="Tangrot J."/>
            <person name="Rosling A."/>
        </authorList>
    </citation>
    <scope>NUCLEOTIDE SEQUENCE</scope>
    <source>
        <strain evidence="1">AU212A</strain>
    </source>
</reference>
<feature type="non-terminal residue" evidence="1">
    <location>
        <position position="671"/>
    </location>
</feature>
<gene>
    <name evidence="1" type="ORF">SCALOS_LOCUS2066</name>
</gene>
<evidence type="ECO:0000313" key="2">
    <source>
        <dbReference type="Proteomes" id="UP000789860"/>
    </source>
</evidence>
<protein>
    <submittedName>
        <fullName evidence="1">1017_t:CDS:1</fullName>
    </submittedName>
</protein>
<sequence>MENIETNVLVSESEQIVSEENKIETMAQVFVDTEPFFNGTLEIVETASGTIIPAIQFLPLFGEIGELACGLIKLYQDAKYNRRICGMLIIRVQDALASINKLEVYAKDFPEITTFFTKENNITLRNFKFVMKRIENFIKEIQNLSKFQKFIQSNSIKQTFEEITSEFDRYMKSLNFALNIGANLQLAINRKESIALNKDMEDMKELMLSLSSSIQNIEMFTKCKDAFDKSEGQDLINKELIDKALLNPEDFTTPDEIRGKVQKWYYKLHSDTEVALKEIDTETNKQIQNLELQIGLLKIINESRDIIQYFGLVTINNKKFLVTEWAKYGNLREYYQAKNPDIAIRTKFALEIARGLCFLEALKIYHHDVRSENVMIDYTERAKLANFGLSRGFTKATRSIDLSMDYVRYMAPEKIKDHQKTSYTSKCEVFSFGMLLWEIAEQKVPFFETNLTILAISQKILDNAMNLEFSSNDVPNKWKELVFEDRPSLNEVHRKLRKINETITTNNNITTQSVSEPVSGTFSLEEAIRQTRSKNGSKEKAWETIKSFAESNDFTAKYWKGYYLYHKLITFSYTDKVRIQLATESFKEAADEANIVEAQYMYAICISKTKPEIATEYFIKASNQGHEASMHNLGLMYYHGKGIDKNEEEGINWIKLAARKKLEASIAFCEK</sequence>
<keyword evidence="2" id="KW-1185">Reference proteome</keyword>
<comment type="caution">
    <text evidence="1">The sequence shown here is derived from an EMBL/GenBank/DDBJ whole genome shotgun (WGS) entry which is preliminary data.</text>
</comment>
<accession>A0ACA9KG98</accession>
<evidence type="ECO:0000313" key="1">
    <source>
        <dbReference type="EMBL" id="CAG8472019.1"/>
    </source>
</evidence>
<dbReference type="Proteomes" id="UP000789860">
    <property type="component" value="Unassembled WGS sequence"/>
</dbReference>